<dbReference type="Proteomes" id="UP000220246">
    <property type="component" value="Unassembled WGS sequence"/>
</dbReference>
<evidence type="ECO:0000313" key="2">
    <source>
        <dbReference type="Proteomes" id="UP000220246"/>
    </source>
</evidence>
<accession>A0A2A7UUF0</accession>
<dbReference type="OrthoDB" id="8908199at2"/>
<sequence length="136" mass="15305">MSKQELRALADRLLVQDVLAVDRCIAFVLADTRGLWHGRARAMVCRRLKHCPLGRSQRTQLLSSILLRLQTGAFAEQFKDQLRLARHLDRQRTLAAAERALTSSRPYVQRYAQWTVAVCQSPAPSIAVSVPRASPT</sequence>
<gene>
    <name evidence="1" type="ORF">CRM82_09850</name>
</gene>
<dbReference type="GeneID" id="80800907"/>
<organism evidence="1 2">
    <name type="scientific">Comamonas terrigena</name>
    <dbReference type="NCBI Taxonomy" id="32013"/>
    <lineage>
        <taxon>Bacteria</taxon>
        <taxon>Pseudomonadati</taxon>
        <taxon>Pseudomonadota</taxon>
        <taxon>Betaproteobacteria</taxon>
        <taxon>Burkholderiales</taxon>
        <taxon>Comamonadaceae</taxon>
        <taxon>Comamonas</taxon>
    </lineage>
</organism>
<protein>
    <submittedName>
        <fullName evidence="1">Uncharacterized protein</fullName>
    </submittedName>
</protein>
<comment type="caution">
    <text evidence="1">The sequence shown here is derived from an EMBL/GenBank/DDBJ whole genome shotgun (WGS) entry which is preliminary data.</text>
</comment>
<dbReference type="RefSeq" id="WP_066535770.1">
    <property type="nucleotide sequence ID" value="NZ_PDEA01000001.1"/>
</dbReference>
<reference evidence="2" key="1">
    <citation type="submission" date="2017-09" db="EMBL/GenBank/DDBJ databases">
        <title>FDA dAtabase for Regulatory Grade micrObial Sequences (FDA-ARGOS): Supporting development and validation of Infectious Disease Dx tests.</title>
        <authorList>
            <person name="Minogue T."/>
            <person name="Wolcott M."/>
            <person name="Wasieloski L."/>
            <person name="Aguilar W."/>
            <person name="Moore D."/>
            <person name="Tallon L."/>
            <person name="Sadzewicz L."/>
            <person name="Ott S."/>
            <person name="Zhao X."/>
            <person name="Nagaraj S."/>
            <person name="Vavikolanu K."/>
            <person name="Aluvathingal J."/>
            <person name="Nadendla S."/>
            <person name="Sichtig H."/>
        </authorList>
    </citation>
    <scope>NUCLEOTIDE SEQUENCE [LARGE SCALE GENOMIC DNA]</scope>
    <source>
        <strain evidence="2">FDAARGOS_394</strain>
    </source>
</reference>
<keyword evidence="2" id="KW-1185">Reference proteome</keyword>
<dbReference type="AlphaFoldDB" id="A0A2A7UUF0"/>
<evidence type="ECO:0000313" key="1">
    <source>
        <dbReference type="EMBL" id="PEH88854.1"/>
    </source>
</evidence>
<name>A0A2A7UUF0_COMTR</name>
<dbReference type="EMBL" id="PDEA01000001">
    <property type="protein sequence ID" value="PEH88854.1"/>
    <property type="molecule type" value="Genomic_DNA"/>
</dbReference>
<dbReference type="STRING" id="1219032.GCA_001515545_01736"/>
<proteinExistence type="predicted"/>